<dbReference type="Pfam" id="PF10609">
    <property type="entry name" value="ParA"/>
    <property type="match status" value="1"/>
</dbReference>
<evidence type="ECO:0000256" key="1">
    <source>
        <dbReference type="ARBA" id="ARBA00022741"/>
    </source>
</evidence>
<dbReference type="Gene3D" id="3.40.50.300">
    <property type="entry name" value="P-loop containing nucleotide triphosphate hydrolases"/>
    <property type="match status" value="1"/>
</dbReference>
<name>A0ABZ2NAP4_9BACI</name>
<dbReference type="InterPro" id="IPR033756">
    <property type="entry name" value="YlxH/NBP35"/>
</dbReference>
<reference evidence="3 4" key="1">
    <citation type="submission" date="2024-02" db="EMBL/GenBank/DDBJ databases">
        <title>Seven novel Bacillus-like species.</title>
        <authorList>
            <person name="Liu G."/>
        </authorList>
    </citation>
    <scope>NUCLEOTIDE SEQUENCE [LARGE SCALE GENOMIC DNA]</scope>
    <source>
        <strain evidence="3 4">FJAT-52991</strain>
    </source>
</reference>
<dbReference type="InterPro" id="IPR050625">
    <property type="entry name" value="ParA/MinD_ATPase"/>
</dbReference>
<gene>
    <name evidence="3" type="ORF">WDJ61_06910</name>
</gene>
<keyword evidence="1" id="KW-0547">Nucleotide-binding</keyword>
<accession>A0ABZ2NAP4</accession>
<proteinExistence type="predicted"/>
<dbReference type="RefSeq" id="WP_338754032.1">
    <property type="nucleotide sequence ID" value="NZ_CP147404.1"/>
</dbReference>
<sequence>MTYDQASGLRQKVNRLTGNLAKTVAVVSGKGGVGKSNISMNFGLNLTQYGKKVLIFDMDIGMGNIHVLSGITGERSIVEFFEKGCSLEELIINGTEGVSYILGGSGLSKLIEWDDHYLERWLSAIEELQYQYDYLIFDMGAGVTKESLEILMSVEDIFVVTTPEPTSITDAYSMLKFIHLRGGTNTFYLVCNRAESLAEGREVIMRLQNVVDRFLQREIIELGILPEDRHVKQAVTKQMPFSLAFPHASISTACKTMTNNYLTGSNAPSFNGKSSRFIEKLRHFFMKGRGENEK</sequence>
<keyword evidence="2" id="KW-0067">ATP-binding</keyword>
<dbReference type="PANTHER" id="PTHR43384">
    <property type="entry name" value="SEPTUM SITE-DETERMINING PROTEIN MIND HOMOLOG, CHLOROPLASTIC-RELATED"/>
    <property type="match status" value="1"/>
</dbReference>
<dbReference type="SUPFAM" id="SSF52540">
    <property type="entry name" value="P-loop containing nucleoside triphosphate hydrolases"/>
    <property type="match status" value="1"/>
</dbReference>
<dbReference type="InterPro" id="IPR033875">
    <property type="entry name" value="FlhG"/>
</dbReference>
<organism evidence="3 4">
    <name type="scientific">Bacillus kandeliae</name>
    <dbReference type="NCBI Taxonomy" id="3129297"/>
    <lineage>
        <taxon>Bacteria</taxon>
        <taxon>Bacillati</taxon>
        <taxon>Bacillota</taxon>
        <taxon>Bacilli</taxon>
        <taxon>Bacillales</taxon>
        <taxon>Bacillaceae</taxon>
        <taxon>Bacillus</taxon>
    </lineage>
</organism>
<protein>
    <submittedName>
        <fullName evidence="3">MinD/ParA family protein</fullName>
    </submittedName>
</protein>
<dbReference type="PANTHER" id="PTHR43384:SF4">
    <property type="entry name" value="CELLULOSE BIOSYNTHESIS PROTEIN BCSQ-RELATED"/>
    <property type="match status" value="1"/>
</dbReference>
<dbReference type="EMBL" id="CP147404">
    <property type="protein sequence ID" value="WXB94350.1"/>
    <property type="molecule type" value="Genomic_DNA"/>
</dbReference>
<evidence type="ECO:0000313" key="3">
    <source>
        <dbReference type="EMBL" id="WXB94350.1"/>
    </source>
</evidence>
<evidence type="ECO:0000313" key="4">
    <source>
        <dbReference type="Proteomes" id="UP001387364"/>
    </source>
</evidence>
<dbReference type="InterPro" id="IPR025501">
    <property type="entry name" value="MinD_FleN"/>
</dbReference>
<keyword evidence="4" id="KW-1185">Reference proteome</keyword>
<dbReference type="Proteomes" id="UP001387364">
    <property type="component" value="Chromosome"/>
</dbReference>
<dbReference type="PIRSF" id="PIRSF003092">
    <property type="entry name" value="MinD"/>
    <property type="match status" value="1"/>
</dbReference>
<evidence type="ECO:0000256" key="2">
    <source>
        <dbReference type="ARBA" id="ARBA00022840"/>
    </source>
</evidence>
<dbReference type="CDD" id="cd02038">
    <property type="entry name" value="FlhG-like"/>
    <property type="match status" value="1"/>
</dbReference>
<dbReference type="InterPro" id="IPR027417">
    <property type="entry name" value="P-loop_NTPase"/>
</dbReference>